<feature type="region of interest" description="Disordered" evidence="1">
    <location>
        <begin position="117"/>
        <end position="137"/>
    </location>
</feature>
<dbReference type="SMR" id="A0A1I7RHQ7"/>
<feature type="compositionally biased region" description="Polar residues" evidence="1">
    <location>
        <begin position="271"/>
        <end position="297"/>
    </location>
</feature>
<keyword evidence="6" id="KW-1185">Reference proteome</keyword>
<feature type="compositionally biased region" description="Acidic residues" evidence="1">
    <location>
        <begin position="170"/>
        <end position="181"/>
    </location>
</feature>
<dbReference type="PANTHER" id="PTHR46536:SF3">
    <property type="entry name" value="ARF7 EFFECTOR PROTEIN C-TERMINAL DOMAIN-CONTAINING PROTEIN"/>
    <property type="match status" value="1"/>
</dbReference>
<reference evidence="4" key="2">
    <citation type="submission" date="2020-08" db="EMBL/GenBank/DDBJ databases">
        <authorList>
            <person name="Kikuchi T."/>
        </authorList>
    </citation>
    <scope>NUCLEOTIDE SEQUENCE</scope>
    <source>
        <strain evidence="3">Ka4C1</strain>
    </source>
</reference>
<evidence type="ECO:0000313" key="5">
    <source>
        <dbReference type="Proteomes" id="UP000095284"/>
    </source>
</evidence>
<name>A0A1I7RHQ7_BURXY</name>
<evidence type="ECO:0000313" key="6">
    <source>
        <dbReference type="Proteomes" id="UP000659654"/>
    </source>
</evidence>
<feature type="domain" description="ARF7 effector protein C-terminal" evidence="2">
    <location>
        <begin position="253"/>
        <end position="369"/>
    </location>
</feature>
<dbReference type="Proteomes" id="UP000582659">
    <property type="component" value="Unassembled WGS sequence"/>
</dbReference>
<sequence>MSQSSDSEFDEPIGLDEEDFDLKEAEEDYVHGEFDGFPDESDSKNNSNQSAVHEWDTDVAEHQGDVNLDELHRLKELYKRQKEEKVDEEEEFLNSLGADNELQTLRNVTEVLREFEQTNELQKDEHEDIQPSEGRVRPQRFLAVLRRQVQNIELEGSDKELDQEGAGSDREEEVGDKDEYNEEKSSQELELDDSALDKDEDSQDKVEQEGEYDRDCEDSDKSEDKKSDQDYERQLAEALGGKTEIKRHVRISREVQRLMFSNPGAAIVDQFQYSRSTRAQRKASSNRPEDSTPASSPQKEKKLRPRAPKKSKEKEGYSYDSSGRLLYKGTIIGDQCDCIRPDCGGCFFPCPVCDSPRCGPICRSQRSSLIYCTALIEAPKEPQITRFNPLRNPRDLNI</sequence>
<proteinExistence type="predicted"/>
<feature type="compositionally biased region" description="Basic and acidic residues" evidence="1">
    <location>
        <begin position="117"/>
        <end position="129"/>
    </location>
</feature>
<feature type="region of interest" description="Disordered" evidence="1">
    <location>
        <begin position="271"/>
        <end position="317"/>
    </location>
</feature>
<evidence type="ECO:0000313" key="7">
    <source>
        <dbReference type="WBParaSite" id="BXY_0023600.1"/>
    </source>
</evidence>
<dbReference type="OrthoDB" id="5984406at2759"/>
<feature type="compositionally biased region" description="Acidic residues" evidence="1">
    <location>
        <begin position="189"/>
        <end position="202"/>
    </location>
</feature>
<feature type="compositionally biased region" description="Basic and acidic residues" evidence="1">
    <location>
        <begin position="203"/>
        <end position="213"/>
    </location>
</feature>
<evidence type="ECO:0000256" key="1">
    <source>
        <dbReference type="SAM" id="MobiDB-lite"/>
    </source>
</evidence>
<dbReference type="AlphaFoldDB" id="A0A1I7RHQ7"/>
<evidence type="ECO:0000313" key="3">
    <source>
        <dbReference type="EMBL" id="CAD5226152.1"/>
    </source>
</evidence>
<protein>
    <submittedName>
        <fullName evidence="3">(pine wood nematode) hypothetical protein</fullName>
    </submittedName>
    <submittedName>
        <fullName evidence="7">ARF7EP_C domain-containing protein</fullName>
    </submittedName>
</protein>
<organism evidence="5 7">
    <name type="scientific">Bursaphelenchus xylophilus</name>
    <name type="common">Pinewood nematode worm</name>
    <name type="synonym">Aphelenchoides xylophilus</name>
    <dbReference type="NCBI Taxonomy" id="6326"/>
    <lineage>
        <taxon>Eukaryota</taxon>
        <taxon>Metazoa</taxon>
        <taxon>Ecdysozoa</taxon>
        <taxon>Nematoda</taxon>
        <taxon>Chromadorea</taxon>
        <taxon>Rhabditida</taxon>
        <taxon>Tylenchina</taxon>
        <taxon>Tylenchomorpha</taxon>
        <taxon>Aphelenchoidea</taxon>
        <taxon>Aphelenchoididae</taxon>
        <taxon>Bursaphelenchus</taxon>
    </lineage>
</organism>
<dbReference type="EMBL" id="CAJFDI010000004">
    <property type="protein sequence ID" value="CAD5226152.1"/>
    <property type="molecule type" value="Genomic_DNA"/>
</dbReference>
<feature type="region of interest" description="Disordered" evidence="1">
    <location>
        <begin position="1"/>
        <end position="67"/>
    </location>
</feature>
<evidence type="ECO:0000259" key="2">
    <source>
        <dbReference type="Pfam" id="PF14949"/>
    </source>
</evidence>
<dbReference type="WBParaSite" id="BXY_0023600.1">
    <property type="protein sequence ID" value="BXY_0023600.1"/>
    <property type="gene ID" value="BXY_0023600"/>
</dbReference>
<feature type="compositionally biased region" description="Acidic residues" evidence="1">
    <location>
        <begin position="7"/>
        <end position="27"/>
    </location>
</feature>
<reference evidence="7" key="1">
    <citation type="submission" date="2016-11" db="UniProtKB">
        <authorList>
            <consortium name="WormBaseParasite"/>
        </authorList>
    </citation>
    <scope>IDENTIFICATION</scope>
</reference>
<feature type="compositionally biased region" description="Basic and acidic residues" evidence="1">
    <location>
        <begin position="222"/>
        <end position="235"/>
    </location>
</feature>
<dbReference type="Proteomes" id="UP000095284">
    <property type="component" value="Unplaced"/>
</dbReference>
<gene>
    <name evidence="3" type="ORF">BXYJ_LOCUS8902</name>
</gene>
<feature type="compositionally biased region" description="Basic and acidic residues" evidence="1">
    <location>
        <begin position="53"/>
        <end position="67"/>
    </location>
</feature>
<accession>A0A1I7RHQ7</accession>
<evidence type="ECO:0000313" key="4">
    <source>
        <dbReference type="EMBL" id="CAG9115486.1"/>
    </source>
</evidence>
<dbReference type="InterPro" id="IPR029264">
    <property type="entry name" value="ARF7EP_C"/>
</dbReference>
<feature type="region of interest" description="Disordered" evidence="1">
    <location>
        <begin position="152"/>
        <end position="241"/>
    </location>
</feature>
<dbReference type="EMBL" id="CAJFCV020000004">
    <property type="protein sequence ID" value="CAG9115486.1"/>
    <property type="molecule type" value="Genomic_DNA"/>
</dbReference>
<dbReference type="Proteomes" id="UP000659654">
    <property type="component" value="Unassembled WGS sequence"/>
</dbReference>
<dbReference type="PANTHER" id="PTHR46536">
    <property type="entry name" value="ARL14 EFFECTOR PROTEIN"/>
    <property type="match status" value="1"/>
</dbReference>
<dbReference type="Pfam" id="PF14949">
    <property type="entry name" value="ARF7EP_C"/>
    <property type="match status" value="1"/>
</dbReference>